<sequence length="724" mass="83384">MRNGSFYSLRKLEKKNTTANMARTATASRRNNNSIYNGEMEENQIILKGVIFSGVIFSIYYKTTYPNLPGGDSGELIISANELGVAHPPGYPIFTLLSYIFIKLIPYGSIAWRVNILSVCLSTMTSFCLFIALSRLCKNISSCLLGGSLFCFMSLSWTWNITSEVFSLNNLFVSVLVLLCVLFQLKEKQQKIQISFIGAFISGLSLCNQHTIVIYVSCIAVWVIYTLCKQKIIHKWMIFLLTLCLCFCCGLIPYVYLPLSAHFNTARWTWGDQRTLSGFLRHVLRREYGTFELLKDHQGLGLWKGLSAYNDHILNEWGVIGLGASYLCIISVIRRLRQGKYCLCLLYIMMVSYLLLFTWLANLDISNLLLFGVVKRFWIQVDLVLAILVAVLFDDLICVVKQHGICNGYIQLLKVDNIIAGLITYSLLHVNYQHCDQSKNTVIIDFATQILNSLPYNTLVLTKGDLPSNSIRYAQFMENVRPDVTTFDQEVLTYEWSLPMLKHHYPDIIFPGDLLYTTSGILEDGRQTFNFKTLLDTNYNRPIFACIGVQNHDSSWTEAYELWPYGVCSKFIRKGSSMDIEEYVTETNRFIMEWPYPYNGFDKTSWEHVATQEMWDAKSSVGLLFLEKAEEYDDANITLLLLQYSYDIYHRAMDASKVFPVHWHKNLALVCEKLSRLNHNTHKELIAESIQQFQHFIRYDQSDKDFERIIDAIKSLTKYLESIR</sequence>
<comment type="caution">
    <text evidence="2">The sequence shown here is derived from an EMBL/GenBank/DDBJ whole genome shotgun (WGS) entry which is preliminary data.</text>
</comment>
<protein>
    <recommendedName>
        <fullName evidence="4">Transmembrane protein 260</fullName>
    </recommendedName>
</protein>
<feature type="transmembrane region" description="Helical" evidence="1">
    <location>
        <begin position="110"/>
        <end position="133"/>
    </location>
</feature>
<dbReference type="Proteomes" id="UP001347796">
    <property type="component" value="Unassembled WGS sequence"/>
</dbReference>
<reference evidence="2 3" key="1">
    <citation type="submission" date="2024-01" db="EMBL/GenBank/DDBJ databases">
        <title>The genome of the rayed Mediterranean limpet Patella caerulea (Linnaeus, 1758).</title>
        <authorList>
            <person name="Anh-Thu Weber A."/>
            <person name="Halstead-Nussloch G."/>
        </authorList>
    </citation>
    <scope>NUCLEOTIDE SEQUENCE [LARGE SCALE GENOMIC DNA]</scope>
    <source>
        <strain evidence="2">AATW-2023a</strain>
        <tissue evidence="2">Whole specimen</tissue>
    </source>
</reference>
<feature type="transmembrane region" description="Helical" evidence="1">
    <location>
        <begin position="341"/>
        <end position="361"/>
    </location>
</feature>
<feature type="transmembrane region" description="Helical" evidence="1">
    <location>
        <begin position="377"/>
        <end position="400"/>
    </location>
</feature>
<organism evidence="2 3">
    <name type="scientific">Patella caerulea</name>
    <name type="common">Rayed Mediterranean limpet</name>
    <dbReference type="NCBI Taxonomy" id="87958"/>
    <lineage>
        <taxon>Eukaryota</taxon>
        <taxon>Metazoa</taxon>
        <taxon>Spiralia</taxon>
        <taxon>Lophotrochozoa</taxon>
        <taxon>Mollusca</taxon>
        <taxon>Gastropoda</taxon>
        <taxon>Patellogastropoda</taxon>
        <taxon>Patelloidea</taxon>
        <taxon>Patellidae</taxon>
        <taxon>Patella</taxon>
    </lineage>
</organism>
<dbReference type="InterPro" id="IPR021280">
    <property type="entry name" value="TMEM260-like"/>
</dbReference>
<dbReference type="InterPro" id="IPR052724">
    <property type="entry name" value="GT117_domain-containing"/>
</dbReference>
<dbReference type="PANTHER" id="PTHR16214">
    <property type="entry name" value="TRANSMEMBRANE PROTEIN 260"/>
    <property type="match status" value="1"/>
</dbReference>
<dbReference type="Pfam" id="PF11028">
    <property type="entry name" value="TMEM260-like"/>
    <property type="match status" value="1"/>
</dbReference>
<keyword evidence="1" id="KW-0472">Membrane</keyword>
<evidence type="ECO:0000313" key="3">
    <source>
        <dbReference type="Proteomes" id="UP001347796"/>
    </source>
</evidence>
<keyword evidence="1" id="KW-0812">Transmembrane</keyword>
<feature type="transmembrane region" description="Helical" evidence="1">
    <location>
        <begin position="236"/>
        <end position="257"/>
    </location>
</feature>
<feature type="transmembrane region" description="Helical" evidence="1">
    <location>
        <begin position="140"/>
        <end position="159"/>
    </location>
</feature>
<keyword evidence="3" id="KW-1185">Reference proteome</keyword>
<accession>A0AAN8JRF9</accession>
<dbReference type="AlphaFoldDB" id="A0AAN8JRF9"/>
<feature type="transmembrane region" description="Helical" evidence="1">
    <location>
        <begin position="197"/>
        <end position="224"/>
    </location>
</feature>
<dbReference type="PANTHER" id="PTHR16214:SF3">
    <property type="entry name" value="TRANSMEMBRANE PROTEIN 260"/>
    <property type="match status" value="1"/>
</dbReference>
<gene>
    <name evidence="2" type="ORF">SNE40_009529</name>
</gene>
<evidence type="ECO:0008006" key="4">
    <source>
        <dbReference type="Google" id="ProtNLM"/>
    </source>
</evidence>
<feature type="transmembrane region" description="Helical" evidence="1">
    <location>
        <begin position="165"/>
        <end position="185"/>
    </location>
</feature>
<evidence type="ECO:0000313" key="2">
    <source>
        <dbReference type="EMBL" id="KAK6181732.1"/>
    </source>
</evidence>
<name>A0AAN8JRF9_PATCE</name>
<evidence type="ECO:0000256" key="1">
    <source>
        <dbReference type="SAM" id="Phobius"/>
    </source>
</evidence>
<keyword evidence="1" id="KW-1133">Transmembrane helix</keyword>
<proteinExistence type="predicted"/>
<dbReference type="EMBL" id="JAZGQO010000007">
    <property type="protein sequence ID" value="KAK6181732.1"/>
    <property type="molecule type" value="Genomic_DNA"/>
</dbReference>